<organism evidence="1 2">
    <name type="scientific">Streptosporangium subroseum</name>
    <dbReference type="NCBI Taxonomy" id="106412"/>
    <lineage>
        <taxon>Bacteria</taxon>
        <taxon>Bacillati</taxon>
        <taxon>Actinomycetota</taxon>
        <taxon>Actinomycetes</taxon>
        <taxon>Streptosporangiales</taxon>
        <taxon>Streptosporangiaceae</taxon>
        <taxon>Streptosporangium</taxon>
    </lineage>
</organism>
<dbReference type="EMBL" id="FZOD01000020">
    <property type="protein sequence ID" value="SNS96285.1"/>
    <property type="molecule type" value="Genomic_DNA"/>
</dbReference>
<evidence type="ECO:0000313" key="2">
    <source>
        <dbReference type="Proteomes" id="UP000198282"/>
    </source>
</evidence>
<reference evidence="1 2" key="1">
    <citation type="submission" date="2017-06" db="EMBL/GenBank/DDBJ databases">
        <authorList>
            <person name="Kim H.J."/>
            <person name="Triplett B.A."/>
        </authorList>
    </citation>
    <scope>NUCLEOTIDE SEQUENCE [LARGE SCALE GENOMIC DNA]</scope>
    <source>
        <strain evidence="1 2">CGMCC 4.2132</strain>
    </source>
</reference>
<evidence type="ECO:0000313" key="1">
    <source>
        <dbReference type="EMBL" id="SNS96285.1"/>
    </source>
</evidence>
<protein>
    <recommendedName>
        <fullName evidence="3">Excreted virulence factor EspC, type VII ESX diderm</fullName>
    </recommendedName>
</protein>
<dbReference type="AlphaFoldDB" id="A0A239IRW5"/>
<evidence type="ECO:0008006" key="3">
    <source>
        <dbReference type="Google" id="ProtNLM"/>
    </source>
</evidence>
<sequence length="92" mass="10371">MADINIPGSDLEEVSRSLGFVLDNIDTDKSGIDLDRAVGYPLIDQGDNFERRWNDGREQLHRQCDAIKKAVDQILEQFKDTDDKAVAHLEGN</sequence>
<name>A0A239IRW5_9ACTN</name>
<dbReference type="Proteomes" id="UP000198282">
    <property type="component" value="Unassembled WGS sequence"/>
</dbReference>
<proteinExistence type="predicted"/>
<gene>
    <name evidence="1" type="ORF">SAMN05216276_102089</name>
</gene>
<dbReference type="OrthoDB" id="4216415at2"/>
<accession>A0A239IRW5</accession>
<keyword evidence="2" id="KW-1185">Reference proteome</keyword>
<dbReference type="RefSeq" id="WP_089209087.1">
    <property type="nucleotide sequence ID" value="NZ_FZOD01000020.1"/>
</dbReference>